<feature type="binding site" evidence="7">
    <location>
        <position position="157"/>
    </location>
    <ligand>
        <name>FMN</name>
        <dbReference type="ChEBI" id="CHEBI:58210"/>
    </ligand>
</feature>
<evidence type="ECO:0000256" key="1">
    <source>
        <dbReference type="ARBA" id="ARBA00001917"/>
    </source>
</evidence>
<feature type="binding site" evidence="7">
    <location>
        <position position="225"/>
    </location>
    <ligand>
        <name>FMN</name>
        <dbReference type="ChEBI" id="CHEBI:58210"/>
    </ligand>
</feature>
<dbReference type="GO" id="GO:0010181">
    <property type="term" value="F:FMN binding"/>
    <property type="evidence" value="ECO:0007669"/>
    <property type="project" value="InterPro"/>
</dbReference>
<keyword evidence="10" id="KW-1185">Reference proteome</keyword>
<evidence type="ECO:0000256" key="2">
    <source>
        <dbReference type="ARBA" id="ARBA00022630"/>
    </source>
</evidence>
<proteinExistence type="inferred from homology"/>
<feature type="binding site" evidence="7">
    <location>
        <position position="249"/>
    </location>
    <ligand>
        <name>glyoxylate</name>
        <dbReference type="ChEBI" id="CHEBI:36655"/>
    </ligand>
</feature>
<comment type="caution">
    <text evidence="9">The sequence shown here is derived from an EMBL/GenBank/DDBJ whole genome shotgun (WGS) entry which is preliminary data.</text>
</comment>
<feature type="binding site" evidence="7">
    <location>
        <begin position="280"/>
        <end position="284"/>
    </location>
    <ligand>
        <name>FMN</name>
        <dbReference type="ChEBI" id="CHEBI:58210"/>
    </ligand>
</feature>
<dbReference type="InterPro" id="IPR000262">
    <property type="entry name" value="FMN-dep_DH"/>
</dbReference>
<dbReference type="Gene3D" id="3.20.20.70">
    <property type="entry name" value="Aldolase class I"/>
    <property type="match status" value="1"/>
</dbReference>
<dbReference type="PANTHER" id="PTHR10578:SF107">
    <property type="entry name" value="2-HYDROXYACID OXIDASE 1"/>
    <property type="match status" value="1"/>
</dbReference>
<dbReference type="PROSITE" id="PS51349">
    <property type="entry name" value="FMN_HYDROXY_ACID_DH_2"/>
    <property type="match status" value="1"/>
</dbReference>
<evidence type="ECO:0000256" key="7">
    <source>
        <dbReference type="PIRSR" id="PIRSR000138-2"/>
    </source>
</evidence>
<dbReference type="InterPro" id="IPR013785">
    <property type="entry name" value="Aldolase_TIM"/>
</dbReference>
<evidence type="ECO:0000256" key="3">
    <source>
        <dbReference type="ARBA" id="ARBA00022643"/>
    </source>
</evidence>
<reference evidence="9 10" key="1">
    <citation type="submission" date="2018-03" db="EMBL/GenBank/DDBJ databases">
        <title>Aquarubrobacter algicola gen. nov., sp. nov., a novel actinobacterium isolated from shallow eutrophic lake during the end of cyanobacterial harmful algal blooms.</title>
        <authorList>
            <person name="Chun S.J."/>
        </authorList>
    </citation>
    <scope>NUCLEOTIDE SEQUENCE [LARGE SCALE GENOMIC DNA]</scope>
    <source>
        <strain evidence="9 10">Seoho-28</strain>
    </source>
</reference>
<evidence type="ECO:0000313" key="9">
    <source>
        <dbReference type="EMBL" id="PTL60165.1"/>
    </source>
</evidence>
<dbReference type="GO" id="GO:0016614">
    <property type="term" value="F:oxidoreductase activity, acting on CH-OH group of donors"/>
    <property type="evidence" value="ECO:0007669"/>
    <property type="project" value="UniProtKB-ARBA"/>
</dbReference>
<dbReference type="PROSITE" id="PS00557">
    <property type="entry name" value="FMN_HYDROXY_ACID_DH_1"/>
    <property type="match status" value="1"/>
</dbReference>
<comment type="similarity">
    <text evidence="5">Belongs to the FMN-dependent alpha-hydroxy acid dehydrogenase family.</text>
</comment>
<dbReference type="SUPFAM" id="SSF51395">
    <property type="entry name" value="FMN-linked oxidoreductases"/>
    <property type="match status" value="1"/>
</dbReference>
<feature type="domain" description="FMN hydroxy acid dehydrogenase" evidence="8">
    <location>
        <begin position="1"/>
        <end position="360"/>
    </location>
</feature>
<feature type="binding site" evidence="7">
    <location>
        <begin position="303"/>
        <end position="304"/>
    </location>
    <ligand>
        <name>FMN</name>
        <dbReference type="ChEBI" id="CHEBI:58210"/>
    </ligand>
</feature>
<keyword evidence="4" id="KW-0560">Oxidoreductase</keyword>
<dbReference type="Proteomes" id="UP000240739">
    <property type="component" value="Unassembled WGS sequence"/>
</dbReference>
<keyword evidence="2 7" id="KW-0285">Flavoprotein</keyword>
<feature type="binding site" evidence="7">
    <location>
        <position position="22"/>
    </location>
    <ligand>
        <name>glyoxylate</name>
        <dbReference type="ChEBI" id="CHEBI:36655"/>
    </ligand>
</feature>
<evidence type="ECO:0000256" key="6">
    <source>
        <dbReference type="PIRSR" id="PIRSR000138-1"/>
    </source>
</evidence>
<organism evidence="9 10">
    <name type="scientific">Paraconexibacter algicola</name>
    <dbReference type="NCBI Taxonomy" id="2133960"/>
    <lineage>
        <taxon>Bacteria</taxon>
        <taxon>Bacillati</taxon>
        <taxon>Actinomycetota</taxon>
        <taxon>Thermoleophilia</taxon>
        <taxon>Solirubrobacterales</taxon>
        <taxon>Paraconexibacteraceae</taxon>
        <taxon>Paraconexibacter</taxon>
    </lineage>
</organism>
<feature type="binding site" evidence="7">
    <location>
        <position position="131"/>
    </location>
    <ligand>
        <name>glyoxylate</name>
        <dbReference type="ChEBI" id="CHEBI:36655"/>
    </ligand>
</feature>
<name>A0A2T4ULS9_9ACTN</name>
<gene>
    <name evidence="9" type="ORF">C7Y72_11200</name>
</gene>
<dbReference type="InterPro" id="IPR012133">
    <property type="entry name" value="Alpha-hydoxy_acid_DH_FMN"/>
</dbReference>
<dbReference type="AlphaFoldDB" id="A0A2T4ULS9"/>
<comment type="cofactor">
    <cofactor evidence="1">
        <name>FMN</name>
        <dbReference type="ChEBI" id="CHEBI:58210"/>
    </cofactor>
</comment>
<feature type="binding site" evidence="7">
    <location>
        <position position="129"/>
    </location>
    <ligand>
        <name>FMN</name>
        <dbReference type="ChEBI" id="CHEBI:58210"/>
    </ligand>
</feature>
<feature type="binding site" evidence="7">
    <location>
        <position position="166"/>
    </location>
    <ligand>
        <name>glyoxylate</name>
        <dbReference type="ChEBI" id="CHEBI:36655"/>
    </ligand>
</feature>
<evidence type="ECO:0000313" key="10">
    <source>
        <dbReference type="Proteomes" id="UP000240739"/>
    </source>
</evidence>
<dbReference type="CDD" id="cd02809">
    <property type="entry name" value="alpha_hydroxyacid_oxid_FMN"/>
    <property type="match status" value="1"/>
</dbReference>
<dbReference type="RefSeq" id="WP_107568810.1">
    <property type="nucleotide sequence ID" value="NZ_PYYB01000001.1"/>
</dbReference>
<evidence type="ECO:0000259" key="8">
    <source>
        <dbReference type="PROSITE" id="PS51349"/>
    </source>
</evidence>
<protein>
    <submittedName>
        <fullName evidence="9">Alpha-hydroxy-acid oxidizing enzyme</fullName>
    </submittedName>
</protein>
<dbReference type="InterPro" id="IPR037396">
    <property type="entry name" value="FMN_HAD"/>
</dbReference>
<evidence type="ECO:0000256" key="4">
    <source>
        <dbReference type="ARBA" id="ARBA00023002"/>
    </source>
</evidence>
<sequence>MLLLRELEDRTRARVPAAVYDYYAGAAGDERTVAENAEAWQHVWLRPRALVDVGAVDPSVELLGTRLRAPVLLAPVAAQRLLHPDGELASARAAAAAGSLYCLSTRATADLAEVAQAADAAGPSARWFQLYVQPDRERTVAVLRRVAAHGYSRVVVTVDVAVPGRRERELAHGPVPLPEGVTMTTHLDGDDGPTAKPMVGGWDARLRWEDLAWIREASGLGVVVKGVLDPADALLAIEHGADAVVVSNHGGRQLDGAIPTAVALREVAAAVGGRIPVLVDGGVRCGADVVRALALGADAVLVGRPYVWGLAAGGPGGRGGQAGVAEVLEALIDDTARALALVGATRCADLGPGHVHLRGW</sequence>
<keyword evidence="3 7" id="KW-0288">FMN</keyword>
<dbReference type="InterPro" id="IPR008259">
    <property type="entry name" value="FMN_hydac_DH_AS"/>
</dbReference>
<dbReference type="OrthoDB" id="9770452at2"/>
<dbReference type="FunFam" id="3.20.20.70:FF:000029">
    <property type="entry name" value="L-lactate dehydrogenase"/>
    <property type="match status" value="1"/>
</dbReference>
<feature type="binding site" evidence="7">
    <location>
        <begin position="75"/>
        <end position="77"/>
    </location>
    <ligand>
        <name>FMN</name>
        <dbReference type="ChEBI" id="CHEBI:58210"/>
    </ligand>
</feature>
<feature type="binding site" evidence="7">
    <location>
        <position position="247"/>
    </location>
    <ligand>
        <name>FMN</name>
        <dbReference type="ChEBI" id="CHEBI:58210"/>
    </ligand>
</feature>
<dbReference type="Pfam" id="PF01070">
    <property type="entry name" value="FMN_dh"/>
    <property type="match status" value="1"/>
</dbReference>
<feature type="binding site" evidence="7">
    <location>
        <position position="104"/>
    </location>
    <ligand>
        <name>FMN</name>
        <dbReference type="ChEBI" id="CHEBI:58210"/>
    </ligand>
</feature>
<dbReference type="PANTHER" id="PTHR10578">
    <property type="entry name" value="S -2-HYDROXY-ACID OXIDASE-RELATED"/>
    <property type="match status" value="1"/>
</dbReference>
<dbReference type="PIRSF" id="PIRSF000138">
    <property type="entry name" value="Al-hdrx_acd_dh"/>
    <property type="match status" value="1"/>
</dbReference>
<accession>A0A2T4ULS9</accession>
<feature type="active site" description="Proton acceptor" evidence="6">
    <location>
        <position position="249"/>
    </location>
</feature>
<dbReference type="EMBL" id="PYYB01000001">
    <property type="protein sequence ID" value="PTL60165.1"/>
    <property type="molecule type" value="Genomic_DNA"/>
</dbReference>
<evidence type="ECO:0000256" key="5">
    <source>
        <dbReference type="ARBA" id="ARBA00024042"/>
    </source>
</evidence>
<feature type="binding site" evidence="7">
    <location>
        <position position="252"/>
    </location>
    <ligand>
        <name>glyoxylate</name>
        <dbReference type="ChEBI" id="CHEBI:36655"/>
    </ligand>
</feature>